<keyword evidence="6 11" id="KW-0041">Annexin</keyword>
<evidence type="ECO:0000256" key="1">
    <source>
        <dbReference type="ARBA" id="ARBA00004340"/>
    </source>
</evidence>
<dbReference type="Proteomes" id="UP001519460">
    <property type="component" value="Unassembled WGS sequence"/>
</dbReference>
<reference evidence="12 13" key="1">
    <citation type="journal article" date="2023" name="Sci. Data">
        <title>Genome assembly of the Korean intertidal mud-creeper Batillaria attramentaria.</title>
        <authorList>
            <person name="Patra A.K."/>
            <person name="Ho P.T."/>
            <person name="Jun S."/>
            <person name="Lee S.J."/>
            <person name="Kim Y."/>
            <person name="Won Y.J."/>
        </authorList>
    </citation>
    <scope>NUCLEOTIDE SEQUENCE [LARGE SCALE GENOMIC DNA]</scope>
    <source>
        <strain evidence="12">Wonlab-2016</strain>
    </source>
</reference>
<evidence type="ECO:0000256" key="6">
    <source>
        <dbReference type="ARBA" id="ARBA00023216"/>
    </source>
</evidence>
<dbReference type="AlphaFoldDB" id="A0ABD0KAB4"/>
<evidence type="ECO:0000313" key="12">
    <source>
        <dbReference type="EMBL" id="KAK7484046.1"/>
    </source>
</evidence>
<comment type="similarity">
    <text evidence="3 11">Belongs to the annexin family.</text>
</comment>
<dbReference type="PROSITE" id="PS00223">
    <property type="entry name" value="ANNEXIN_1"/>
    <property type="match status" value="2"/>
</dbReference>
<dbReference type="SUPFAM" id="SSF47874">
    <property type="entry name" value="Annexin"/>
    <property type="match status" value="1"/>
</dbReference>
<accession>A0ABD0KAB4</accession>
<name>A0ABD0KAB4_9CAEN</name>
<sequence length="340" mass="37880">QRHHVRMTGPDGAITLSCRSVFVSGTIYPNEDFDAGSVAEKLRDALSGIGTDEEAVLQILGNHTTDQRLEIAQAFKTAYGKDLIDDLKSELSGDFEDLCIALLTPPRVYDARQIHEAISGAGTDETTLVEIMVTRSNDEINQIKEEYQKEFENDLESDLQGDTSGYFGRLMVSLCCAGRESDEWQWADEDKAAEDAQKFYEAGEAKWGTEEAELNAILCLTSPGQLRKTIEKFEELTGGTMEESIRSECSGALQEGYLAIVESVKSKPRYFARRLHECMSGLGTSDTDLIRIIVSRSEIDLEEIKEEFETMYERPLTEAIESECGGDYKRLLLAIINPPA</sequence>
<dbReference type="EMBL" id="JACVVK020000216">
    <property type="protein sequence ID" value="KAK7484046.1"/>
    <property type="molecule type" value="Genomic_DNA"/>
</dbReference>
<dbReference type="FunFam" id="1.10.220.10:FF:000003">
    <property type="entry name" value="Annexin"/>
    <property type="match status" value="1"/>
</dbReference>
<dbReference type="PROSITE" id="PS51897">
    <property type="entry name" value="ANNEXIN_2"/>
    <property type="match status" value="4"/>
</dbReference>
<evidence type="ECO:0000256" key="11">
    <source>
        <dbReference type="RuleBase" id="RU003540"/>
    </source>
</evidence>
<keyword evidence="7 11" id="KW-0111">Calcium/phospholipid-binding</keyword>
<evidence type="ECO:0000256" key="3">
    <source>
        <dbReference type="ARBA" id="ARBA00007831"/>
    </source>
</evidence>
<dbReference type="FunFam" id="1.10.220.10:FF:000001">
    <property type="entry name" value="Annexin"/>
    <property type="match status" value="1"/>
</dbReference>
<dbReference type="SMART" id="SM00335">
    <property type="entry name" value="ANX"/>
    <property type="match status" value="4"/>
</dbReference>
<dbReference type="PANTHER" id="PTHR10502:SF102">
    <property type="entry name" value="ANNEXIN B11"/>
    <property type="match status" value="1"/>
</dbReference>
<dbReference type="InterPro" id="IPR018502">
    <property type="entry name" value="Annexin_repeat"/>
</dbReference>
<evidence type="ECO:0000256" key="10">
    <source>
        <dbReference type="ARBA" id="ARBA00077076"/>
    </source>
</evidence>
<evidence type="ECO:0000256" key="2">
    <source>
        <dbReference type="ARBA" id="ARBA00004550"/>
    </source>
</evidence>
<dbReference type="Gene3D" id="1.10.220.10">
    <property type="entry name" value="Annexin"/>
    <property type="match status" value="4"/>
</dbReference>
<evidence type="ECO:0000313" key="13">
    <source>
        <dbReference type="Proteomes" id="UP001519460"/>
    </source>
</evidence>
<proteinExistence type="inferred from homology"/>
<dbReference type="InterPro" id="IPR037104">
    <property type="entry name" value="Annexin_sf"/>
</dbReference>
<evidence type="ECO:0000256" key="4">
    <source>
        <dbReference type="ARBA" id="ARBA00022737"/>
    </source>
</evidence>
<dbReference type="GO" id="GO:0005576">
    <property type="term" value="C:extracellular region"/>
    <property type="evidence" value="ECO:0007669"/>
    <property type="project" value="UniProtKB-SubCell"/>
</dbReference>
<dbReference type="GO" id="GO:0005544">
    <property type="term" value="F:calcium-dependent phospholipid binding"/>
    <property type="evidence" value="ECO:0007669"/>
    <property type="project" value="UniProtKB-KW"/>
</dbReference>
<keyword evidence="5 11" id="KW-0106">Calcium</keyword>
<dbReference type="FunFam" id="1.10.220.10:FF:000002">
    <property type="entry name" value="Annexin"/>
    <property type="match status" value="1"/>
</dbReference>
<evidence type="ECO:0000256" key="7">
    <source>
        <dbReference type="ARBA" id="ARBA00023302"/>
    </source>
</evidence>
<dbReference type="FunFam" id="1.10.220.10:FF:000004">
    <property type="entry name" value="Annexin"/>
    <property type="match status" value="1"/>
</dbReference>
<dbReference type="GO" id="GO:0043657">
    <property type="term" value="C:host cell"/>
    <property type="evidence" value="ECO:0007669"/>
    <property type="project" value="UniProtKB-SubCell"/>
</dbReference>
<evidence type="ECO:0000256" key="5">
    <source>
        <dbReference type="ARBA" id="ARBA00022837"/>
    </source>
</evidence>
<evidence type="ECO:0000256" key="9">
    <source>
        <dbReference type="ARBA" id="ARBA00060393"/>
    </source>
</evidence>
<keyword evidence="4 11" id="KW-0677">Repeat</keyword>
<dbReference type="PRINTS" id="PR00196">
    <property type="entry name" value="ANNEXIN"/>
</dbReference>
<protein>
    <recommendedName>
        <fullName evidence="10 11">Annexin</fullName>
    </recommendedName>
</protein>
<dbReference type="PANTHER" id="PTHR10502">
    <property type="entry name" value="ANNEXIN"/>
    <property type="match status" value="1"/>
</dbReference>
<dbReference type="InterPro" id="IPR001464">
    <property type="entry name" value="Annexin"/>
</dbReference>
<comment type="domain">
    <text evidence="11">A pair of annexin repeats may form one binding site for calcium and phospholipid.</text>
</comment>
<gene>
    <name evidence="12" type="ORF">BaRGS_00024658</name>
</gene>
<comment type="caution">
    <text evidence="12">The sequence shown here is derived from an EMBL/GenBank/DDBJ whole genome shotgun (WGS) entry which is preliminary data.</text>
</comment>
<evidence type="ECO:0000256" key="8">
    <source>
        <dbReference type="ARBA" id="ARBA00059330"/>
    </source>
</evidence>
<dbReference type="Pfam" id="PF00191">
    <property type="entry name" value="Annexin"/>
    <property type="match status" value="4"/>
</dbReference>
<feature type="non-terminal residue" evidence="12">
    <location>
        <position position="1"/>
    </location>
</feature>
<comment type="subcellular location">
    <subcellularLocation>
        <location evidence="1">Host cell</location>
    </subcellularLocation>
    <subcellularLocation>
        <location evidence="2">Secreted</location>
        <location evidence="2">Extracellular exosome</location>
    </subcellularLocation>
    <subcellularLocation>
        <location evidence="9">Tegument</location>
    </subcellularLocation>
</comment>
<dbReference type="InterPro" id="IPR018252">
    <property type="entry name" value="Annexin_repeat_CS"/>
</dbReference>
<comment type="function">
    <text evidence="8">Involved in reproduction of the worm. Involved in host-parasite interaction. Delivered into the host cell by means of parasite exosomes. Binds to acidic phospholipid membranes in a calcium-dependent manner in vitro. Causes aggregation of liposomes in the presence of calcium, but not in its absence. Likely to promote membrane fusion. May provide structural integrity within the tegument.</text>
</comment>
<keyword evidence="13" id="KW-1185">Reference proteome</keyword>
<organism evidence="12 13">
    <name type="scientific">Batillaria attramentaria</name>
    <dbReference type="NCBI Taxonomy" id="370345"/>
    <lineage>
        <taxon>Eukaryota</taxon>
        <taxon>Metazoa</taxon>
        <taxon>Spiralia</taxon>
        <taxon>Lophotrochozoa</taxon>
        <taxon>Mollusca</taxon>
        <taxon>Gastropoda</taxon>
        <taxon>Caenogastropoda</taxon>
        <taxon>Sorbeoconcha</taxon>
        <taxon>Cerithioidea</taxon>
        <taxon>Batillariidae</taxon>
        <taxon>Batillaria</taxon>
    </lineage>
</organism>